<dbReference type="Proteomes" id="UP000663862">
    <property type="component" value="Unassembled WGS sequence"/>
</dbReference>
<dbReference type="Proteomes" id="UP000663825">
    <property type="component" value="Unassembled WGS sequence"/>
</dbReference>
<dbReference type="EMBL" id="CAJNYD010001550">
    <property type="protein sequence ID" value="CAF3348930.1"/>
    <property type="molecule type" value="Genomic_DNA"/>
</dbReference>
<evidence type="ECO:0000313" key="6">
    <source>
        <dbReference type="Proteomes" id="UP000663873"/>
    </source>
</evidence>
<dbReference type="Proteomes" id="UP000663873">
    <property type="component" value="Unassembled WGS sequence"/>
</dbReference>
<dbReference type="OrthoDB" id="10031750at2759"/>
<protein>
    <submittedName>
        <fullName evidence="3">Uncharacterized protein</fullName>
    </submittedName>
</protein>
<comment type="caution">
    <text evidence="3">The sequence shown here is derived from an EMBL/GenBank/DDBJ whole genome shotgun (WGS) entry which is preliminary data.</text>
</comment>
<name>A0A820HY11_9BILA</name>
<dbReference type="Proteomes" id="UP000663851">
    <property type="component" value="Unassembled WGS sequence"/>
</dbReference>
<gene>
    <name evidence="4" type="ORF">HFQ381_LOCUS29297</name>
    <name evidence="2" type="ORF">LUA448_LOCUS12873</name>
    <name evidence="1" type="ORF">TIS948_LOCUS13111</name>
    <name evidence="5" type="ORF">TSG867_LOCUS29931</name>
    <name evidence="3" type="ORF">UJA718_LOCUS12473</name>
</gene>
<evidence type="ECO:0000313" key="5">
    <source>
        <dbReference type="EMBL" id="CAF4636704.1"/>
    </source>
</evidence>
<evidence type="ECO:0000313" key="3">
    <source>
        <dbReference type="EMBL" id="CAF4298360.1"/>
    </source>
</evidence>
<evidence type="ECO:0000313" key="1">
    <source>
        <dbReference type="EMBL" id="CAF3210630.1"/>
    </source>
</evidence>
<evidence type="ECO:0000313" key="4">
    <source>
        <dbReference type="EMBL" id="CAF4523894.1"/>
    </source>
</evidence>
<sequence length="263" mass="30373">MSKRAEWIKELNELDCLNVEFCETLTTSFNVYVFHFLLNKYIIAFCILSHKSGYIKPVREAYDFVERYYREQFIDNNNKFSTTRMESLTTAKLISELEMPSKFISSDEDRPLTDFAFFEPNSIKAKEIHPNLICGFNGVYKLQRSTARQNNNIHDRSLTVLILTTGDRWPQLLEHFYDAHQTNVNSNKSVLESPLPSMKVTLSGAKAAVHIFDKLLLPQSIKLFNTDTNVPKNNTINELKIIEHHVNCFSISDLTHSGVFHSN</sequence>
<organism evidence="3 6">
    <name type="scientific">Rotaria socialis</name>
    <dbReference type="NCBI Taxonomy" id="392032"/>
    <lineage>
        <taxon>Eukaryota</taxon>
        <taxon>Metazoa</taxon>
        <taxon>Spiralia</taxon>
        <taxon>Gnathifera</taxon>
        <taxon>Rotifera</taxon>
        <taxon>Eurotatoria</taxon>
        <taxon>Bdelloidea</taxon>
        <taxon>Philodinida</taxon>
        <taxon>Philodinidae</taxon>
        <taxon>Rotaria</taxon>
    </lineage>
</organism>
<dbReference type="EMBL" id="CAJOBQ010004459">
    <property type="protein sequence ID" value="CAF4636704.1"/>
    <property type="molecule type" value="Genomic_DNA"/>
</dbReference>
<reference evidence="3" key="1">
    <citation type="submission" date="2021-02" db="EMBL/GenBank/DDBJ databases">
        <authorList>
            <person name="Nowell W R."/>
        </authorList>
    </citation>
    <scope>NUCLEOTIDE SEQUENCE</scope>
</reference>
<dbReference type="EMBL" id="CAJNXB010002026">
    <property type="protein sequence ID" value="CAF3210630.1"/>
    <property type="molecule type" value="Genomic_DNA"/>
</dbReference>
<dbReference type="Proteomes" id="UP000663833">
    <property type="component" value="Unassembled WGS sequence"/>
</dbReference>
<accession>A0A820HY11</accession>
<dbReference type="EMBL" id="CAJOBO010004543">
    <property type="protein sequence ID" value="CAF4523894.1"/>
    <property type="molecule type" value="Genomic_DNA"/>
</dbReference>
<dbReference type="EMBL" id="CAJOBP010001618">
    <property type="protein sequence ID" value="CAF4298360.1"/>
    <property type="molecule type" value="Genomic_DNA"/>
</dbReference>
<evidence type="ECO:0000313" key="2">
    <source>
        <dbReference type="EMBL" id="CAF3348930.1"/>
    </source>
</evidence>
<dbReference type="AlphaFoldDB" id="A0A820HY11"/>
<keyword evidence="6" id="KW-1185">Reference proteome</keyword>
<proteinExistence type="predicted"/>